<keyword evidence="5" id="KW-0597">Phosphoprotein</keyword>
<dbReference type="InterPro" id="IPR050398">
    <property type="entry name" value="HssS/ArlS-like"/>
</dbReference>
<dbReference type="Gene3D" id="1.10.287.130">
    <property type="match status" value="1"/>
</dbReference>
<feature type="coiled-coil region" evidence="17">
    <location>
        <begin position="207"/>
        <end position="234"/>
    </location>
</feature>
<keyword evidence="7 18" id="KW-0812">Transmembrane</keyword>
<dbReference type="InterPro" id="IPR036097">
    <property type="entry name" value="HisK_dim/P_sf"/>
</dbReference>
<keyword evidence="6" id="KW-0808">Transferase</keyword>
<dbReference type="PRINTS" id="PR00344">
    <property type="entry name" value="BCTRLSENSOR"/>
</dbReference>
<dbReference type="EMBL" id="JADBEL010000030">
    <property type="protein sequence ID" value="MBE1556603.1"/>
    <property type="molecule type" value="Genomic_DNA"/>
</dbReference>
<sequence length="454" mass="50774">MIKTLYARVILTFLAVIIFSLLTSSLIGLILFKKEINEVGQNDMIAAGEEIIQLYEQTRPEDTDMFIKRMVKLSAYPIHLFDEAEEATFYGLKNNNIIQISPEAIRKVLQGNVYRSNAREEEAFIGIPFQFEGKQYAMFLQFSPQNENIINRMVLIVLLLALLIGSLCILIAARYLVNPLKVLKQATKRLAKGDFDVELKMKRTDEMGALAQSFNEMANELKQLEQMRQDFVSNVSHEIQTPLTSISGFAKALKNNNLVAEGDRVYYLDIIIAESGRLSRLGDNLLKLASLDSEHHPFEVVTFNLDEQIRQIVVTCKPQSSARNIRIDLELPVAVKITADADLLNQIWMNVIGNSIKFTPDDGMIHIGISHNSKEVEVSITDSGIGISPGELNSIFERFYKTDKSRNRSNNGNGLGLAIVQKMVSLHHGSIQVKSTLGQGTTIIVKLPIVPPVG</sequence>
<dbReference type="Pfam" id="PF02518">
    <property type="entry name" value="HATPase_c"/>
    <property type="match status" value="1"/>
</dbReference>
<evidence type="ECO:0000256" key="18">
    <source>
        <dbReference type="SAM" id="Phobius"/>
    </source>
</evidence>
<dbReference type="InterPro" id="IPR003594">
    <property type="entry name" value="HATPase_dom"/>
</dbReference>
<evidence type="ECO:0000256" key="6">
    <source>
        <dbReference type="ARBA" id="ARBA00022679"/>
    </source>
</evidence>
<accession>A0A927MMB9</accession>
<dbReference type="PROSITE" id="PS50885">
    <property type="entry name" value="HAMP"/>
    <property type="match status" value="1"/>
</dbReference>
<evidence type="ECO:0000256" key="14">
    <source>
        <dbReference type="ARBA" id="ARBA00023136"/>
    </source>
</evidence>
<dbReference type="SMART" id="SM00387">
    <property type="entry name" value="HATPase_c"/>
    <property type="match status" value="1"/>
</dbReference>
<dbReference type="Gene3D" id="6.10.340.10">
    <property type="match status" value="1"/>
</dbReference>
<dbReference type="Gene3D" id="3.30.565.10">
    <property type="entry name" value="Histidine kinase-like ATPase, C-terminal domain"/>
    <property type="match status" value="1"/>
</dbReference>
<evidence type="ECO:0000256" key="8">
    <source>
        <dbReference type="ARBA" id="ARBA00022741"/>
    </source>
</evidence>
<feature type="domain" description="Histidine kinase" evidence="19">
    <location>
        <begin position="234"/>
        <end position="451"/>
    </location>
</feature>
<feature type="transmembrane region" description="Helical" evidence="18">
    <location>
        <begin position="153"/>
        <end position="177"/>
    </location>
</feature>
<dbReference type="CDD" id="cd06225">
    <property type="entry name" value="HAMP"/>
    <property type="match status" value="1"/>
</dbReference>
<dbReference type="GO" id="GO:0005524">
    <property type="term" value="F:ATP binding"/>
    <property type="evidence" value="ECO:0007669"/>
    <property type="project" value="UniProtKB-KW"/>
</dbReference>
<dbReference type="PANTHER" id="PTHR45528:SF11">
    <property type="entry name" value="HISTIDINE KINASE"/>
    <property type="match status" value="1"/>
</dbReference>
<dbReference type="SUPFAM" id="SSF158472">
    <property type="entry name" value="HAMP domain-like"/>
    <property type="match status" value="1"/>
</dbReference>
<evidence type="ECO:0000259" key="20">
    <source>
        <dbReference type="PROSITE" id="PS50885"/>
    </source>
</evidence>
<organism evidence="21 22">
    <name type="scientific">Sporosarcina limicola</name>
    <dbReference type="NCBI Taxonomy" id="34101"/>
    <lineage>
        <taxon>Bacteria</taxon>
        <taxon>Bacillati</taxon>
        <taxon>Bacillota</taxon>
        <taxon>Bacilli</taxon>
        <taxon>Bacillales</taxon>
        <taxon>Caryophanaceae</taxon>
        <taxon>Sporosarcina</taxon>
    </lineage>
</organism>
<dbReference type="SMART" id="SM00388">
    <property type="entry name" value="HisKA"/>
    <property type="match status" value="1"/>
</dbReference>
<evidence type="ECO:0000256" key="4">
    <source>
        <dbReference type="ARBA" id="ARBA00022475"/>
    </source>
</evidence>
<name>A0A927MMB9_9BACL</name>
<keyword evidence="13" id="KW-0843">Virulence</keyword>
<dbReference type="InterPro" id="IPR003661">
    <property type="entry name" value="HisK_dim/P_dom"/>
</dbReference>
<keyword evidence="17" id="KW-0175">Coiled coil</keyword>
<evidence type="ECO:0000256" key="17">
    <source>
        <dbReference type="SAM" id="Coils"/>
    </source>
</evidence>
<evidence type="ECO:0000256" key="16">
    <source>
        <dbReference type="ARBA" id="ARBA00040841"/>
    </source>
</evidence>
<evidence type="ECO:0000256" key="9">
    <source>
        <dbReference type="ARBA" id="ARBA00022777"/>
    </source>
</evidence>
<reference evidence="21" key="1">
    <citation type="submission" date="2020-10" db="EMBL/GenBank/DDBJ databases">
        <title>Genomic Encyclopedia of Type Strains, Phase IV (KMG-IV): sequencing the most valuable type-strain genomes for metagenomic binning, comparative biology and taxonomic classification.</title>
        <authorList>
            <person name="Goeker M."/>
        </authorList>
    </citation>
    <scope>NUCLEOTIDE SEQUENCE</scope>
    <source>
        <strain evidence="21">DSM 13886</strain>
    </source>
</reference>
<dbReference type="InterPro" id="IPR004358">
    <property type="entry name" value="Sig_transdc_His_kin-like_C"/>
</dbReference>
<evidence type="ECO:0000313" key="22">
    <source>
        <dbReference type="Proteomes" id="UP000658225"/>
    </source>
</evidence>
<comment type="function">
    <text evidence="15">Member of the two-component regulatory system HssS/HssR involved in intracellular heme homeostasis and tempering of staphylococcal virulence. HssS functions as a heme sensor histidine kinase which is autophosphorylated at a histidine residue and transfers its phosphate group to an aspartate residue of HssR. HssR/HssS activates the expression of hrtAB, an efflux pump, in response to extracellular heme, hemin, hemoglobin or blood.</text>
</comment>
<dbReference type="RefSeq" id="WP_192600231.1">
    <property type="nucleotide sequence ID" value="NZ_JADBEL010000030.1"/>
</dbReference>
<evidence type="ECO:0000256" key="1">
    <source>
        <dbReference type="ARBA" id="ARBA00000085"/>
    </source>
</evidence>
<dbReference type="FunFam" id="3.30.565.10:FF:000006">
    <property type="entry name" value="Sensor histidine kinase WalK"/>
    <property type="match status" value="1"/>
</dbReference>
<dbReference type="Pfam" id="PF00512">
    <property type="entry name" value="HisKA"/>
    <property type="match status" value="1"/>
</dbReference>
<evidence type="ECO:0000256" key="10">
    <source>
        <dbReference type="ARBA" id="ARBA00022840"/>
    </source>
</evidence>
<dbReference type="PANTHER" id="PTHR45528">
    <property type="entry name" value="SENSOR HISTIDINE KINASE CPXA"/>
    <property type="match status" value="1"/>
</dbReference>
<comment type="subcellular location">
    <subcellularLocation>
        <location evidence="2">Cell membrane</location>
        <topology evidence="2">Multi-pass membrane protein</topology>
    </subcellularLocation>
</comment>
<dbReference type="PROSITE" id="PS50109">
    <property type="entry name" value="HIS_KIN"/>
    <property type="match status" value="1"/>
</dbReference>
<feature type="domain" description="HAMP" evidence="20">
    <location>
        <begin position="174"/>
        <end position="226"/>
    </location>
</feature>
<comment type="catalytic activity">
    <reaction evidence="1">
        <text>ATP + protein L-histidine = ADP + protein N-phospho-L-histidine.</text>
        <dbReference type="EC" id="2.7.13.3"/>
    </reaction>
</comment>
<keyword evidence="14 18" id="KW-0472">Membrane</keyword>
<dbReference type="InterPro" id="IPR003660">
    <property type="entry name" value="HAMP_dom"/>
</dbReference>
<keyword evidence="11 18" id="KW-1133">Transmembrane helix</keyword>
<dbReference type="InterPro" id="IPR005467">
    <property type="entry name" value="His_kinase_dom"/>
</dbReference>
<keyword evidence="8" id="KW-0547">Nucleotide-binding</keyword>
<proteinExistence type="predicted"/>
<dbReference type="SUPFAM" id="SSF47384">
    <property type="entry name" value="Homodimeric domain of signal transducing histidine kinase"/>
    <property type="match status" value="1"/>
</dbReference>
<evidence type="ECO:0000256" key="3">
    <source>
        <dbReference type="ARBA" id="ARBA00012438"/>
    </source>
</evidence>
<dbReference type="AlphaFoldDB" id="A0A927MMB9"/>
<protein>
    <recommendedName>
        <fullName evidence="16">Heme sensor protein HssS</fullName>
        <ecNumber evidence="3">2.7.13.3</ecNumber>
    </recommendedName>
</protein>
<keyword evidence="12" id="KW-0902">Two-component regulatory system</keyword>
<dbReference type="CDD" id="cd00082">
    <property type="entry name" value="HisKA"/>
    <property type="match status" value="1"/>
</dbReference>
<keyword evidence="9 21" id="KW-0418">Kinase</keyword>
<dbReference type="Pfam" id="PF00672">
    <property type="entry name" value="HAMP"/>
    <property type="match status" value="1"/>
</dbReference>
<comment type="caution">
    <text evidence="21">The sequence shown here is derived from an EMBL/GenBank/DDBJ whole genome shotgun (WGS) entry which is preliminary data.</text>
</comment>
<keyword evidence="10" id="KW-0067">ATP-binding</keyword>
<dbReference type="GO" id="GO:0005886">
    <property type="term" value="C:plasma membrane"/>
    <property type="evidence" value="ECO:0007669"/>
    <property type="project" value="UniProtKB-SubCell"/>
</dbReference>
<dbReference type="InterPro" id="IPR036890">
    <property type="entry name" value="HATPase_C_sf"/>
</dbReference>
<dbReference type="SMART" id="SM00304">
    <property type="entry name" value="HAMP"/>
    <property type="match status" value="1"/>
</dbReference>
<evidence type="ECO:0000256" key="2">
    <source>
        <dbReference type="ARBA" id="ARBA00004651"/>
    </source>
</evidence>
<evidence type="ECO:0000256" key="12">
    <source>
        <dbReference type="ARBA" id="ARBA00023012"/>
    </source>
</evidence>
<evidence type="ECO:0000256" key="7">
    <source>
        <dbReference type="ARBA" id="ARBA00022692"/>
    </source>
</evidence>
<dbReference type="Proteomes" id="UP000658225">
    <property type="component" value="Unassembled WGS sequence"/>
</dbReference>
<evidence type="ECO:0000313" key="21">
    <source>
        <dbReference type="EMBL" id="MBE1556603.1"/>
    </source>
</evidence>
<dbReference type="GO" id="GO:0000155">
    <property type="term" value="F:phosphorelay sensor kinase activity"/>
    <property type="evidence" value="ECO:0007669"/>
    <property type="project" value="InterPro"/>
</dbReference>
<dbReference type="CDD" id="cd00075">
    <property type="entry name" value="HATPase"/>
    <property type="match status" value="1"/>
</dbReference>
<feature type="transmembrane region" description="Helical" evidence="18">
    <location>
        <begin position="6"/>
        <end position="32"/>
    </location>
</feature>
<evidence type="ECO:0000256" key="5">
    <source>
        <dbReference type="ARBA" id="ARBA00022553"/>
    </source>
</evidence>
<evidence type="ECO:0000259" key="19">
    <source>
        <dbReference type="PROSITE" id="PS50109"/>
    </source>
</evidence>
<evidence type="ECO:0000256" key="15">
    <source>
        <dbReference type="ARBA" id="ARBA00037219"/>
    </source>
</evidence>
<evidence type="ECO:0000256" key="13">
    <source>
        <dbReference type="ARBA" id="ARBA00023026"/>
    </source>
</evidence>
<evidence type="ECO:0000256" key="11">
    <source>
        <dbReference type="ARBA" id="ARBA00022989"/>
    </source>
</evidence>
<dbReference type="EC" id="2.7.13.3" evidence="3"/>
<keyword evidence="4" id="KW-1003">Cell membrane</keyword>
<dbReference type="FunFam" id="1.10.287.130:FF:000001">
    <property type="entry name" value="Two-component sensor histidine kinase"/>
    <property type="match status" value="1"/>
</dbReference>
<gene>
    <name evidence="21" type="ORF">H4683_003728</name>
</gene>
<keyword evidence="22" id="KW-1185">Reference proteome</keyword>
<dbReference type="SUPFAM" id="SSF55874">
    <property type="entry name" value="ATPase domain of HSP90 chaperone/DNA topoisomerase II/histidine kinase"/>
    <property type="match status" value="1"/>
</dbReference>